<dbReference type="EMBL" id="JBHUME010000013">
    <property type="protein sequence ID" value="MFD2614683.1"/>
    <property type="molecule type" value="Genomic_DNA"/>
</dbReference>
<evidence type="ECO:0000313" key="2">
    <source>
        <dbReference type="Proteomes" id="UP001597541"/>
    </source>
</evidence>
<evidence type="ECO:0000313" key="1">
    <source>
        <dbReference type="EMBL" id="MFD2614683.1"/>
    </source>
</evidence>
<proteinExistence type="predicted"/>
<organism evidence="1 2">
    <name type="scientific">Paenibacillus gansuensis</name>
    <dbReference type="NCBI Taxonomy" id="306542"/>
    <lineage>
        <taxon>Bacteria</taxon>
        <taxon>Bacillati</taxon>
        <taxon>Bacillota</taxon>
        <taxon>Bacilli</taxon>
        <taxon>Bacillales</taxon>
        <taxon>Paenibacillaceae</taxon>
        <taxon>Paenibacillus</taxon>
    </lineage>
</organism>
<name>A0ABW5PJ62_9BACL</name>
<dbReference type="Proteomes" id="UP001597541">
    <property type="component" value="Unassembled WGS sequence"/>
</dbReference>
<accession>A0ABW5PJ62</accession>
<protein>
    <submittedName>
        <fullName evidence="1">DUF6573 family protein</fullName>
    </submittedName>
</protein>
<comment type="caution">
    <text evidence="1">The sequence shown here is derived from an EMBL/GenBank/DDBJ whole genome shotgun (WGS) entry which is preliminary data.</text>
</comment>
<sequence length="139" mass="15446">MKEILRSVINMPGIQQNSEDMVISAYSRAEAIADGVLVNVTTYARRVGIIFPVAVTRSVWFDILDPDEAAKESCETLMGRLAKLLLTLKGEMLHASGEKLEFSHTVTVDGQSKDFPLYATLLLGDDYEPVITVQFQHED</sequence>
<dbReference type="RefSeq" id="WP_377605798.1">
    <property type="nucleotide sequence ID" value="NZ_JBHUME010000013.1"/>
</dbReference>
<gene>
    <name evidence="1" type="ORF">ACFSUF_19915</name>
</gene>
<keyword evidence="2" id="KW-1185">Reference proteome</keyword>
<reference evidence="2" key="1">
    <citation type="journal article" date="2019" name="Int. J. Syst. Evol. Microbiol.">
        <title>The Global Catalogue of Microorganisms (GCM) 10K type strain sequencing project: providing services to taxonomists for standard genome sequencing and annotation.</title>
        <authorList>
            <consortium name="The Broad Institute Genomics Platform"/>
            <consortium name="The Broad Institute Genome Sequencing Center for Infectious Disease"/>
            <person name="Wu L."/>
            <person name="Ma J."/>
        </authorList>
    </citation>
    <scope>NUCLEOTIDE SEQUENCE [LARGE SCALE GENOMIC DNA]</scope>
    <source>
        <strain evidence="2">KCTC 3950</strain>
    </source>
</reference>